<proteinExistence type="predicted"/>
<evidence type="ECO:0008006" key="3">
    <source>
        <dbReference type="Google" id="ProtNLM"/>
    </source>
</evidence>
<dbReference type="Proteomes" id="UP000003028">
    <property type="component" value="Unassembled WGS sequence"/>
</dbReference>
<evidence type="ECO:0000313" key="1">
    <source>
        <dbReference type="EMBL" id="EFY08783.1"/>
    </source>
</evidence>
<dbReference type="EMBL" id="ACLK02000002">
    <property type="protein sequence ID" value="EFY08783.1"/>
    <property type="molecule type" value="Genomic_DNA"/>
</dbReference>
<name>E7FX08_ERYRH</name>
<reference evidence="1" key="1">
    <citation type="submission" date="2011-01" db="EMBL/GenBank/DDBJ databases">
        <authorList>
            <person name="Muzny D."/>
            <person name="Qin X."/>
            <person name="Buhay C."/>
            <person name="Dugan-Rocha S."/>
            <person name="Ding Y."/>
            <person name="Chen G."/>
            <person name="Hawes A."/>
            <person name="Holder M."/>
            <person name="Jhangiani S."/>
            <person name="Johnson A."/>
            <person name="Khan Z."/>
            <person name="Li Z."/>
            <person name="Liu W."/>
            <person name="Liu X."/>
            <person name="Perez L."/>
            <person name="Shen H."/>
            <person name="Wang Q."/>
            <person name="Watt J."/>
            <person name="Xi L."/>
            <person name="Xin Y."/>
            <person name="Zhou J."/>
            <person name="Deng J."/>
            <person name="Jiang H."/>
            <person name="Liu Y."/>
            <person name="Qu J."/>
            <person name="Song X.-Z."/>
            <person name="Zhang L."/>
            <person name="Villasana D."/>
            <person name="Johnson A."/>
            <person name="Liu J."/>
            <person name="Liyanage D."/>
            <person name="Lorensuhewa L."/>
            <person name="Robinson T."/>
            <person name="Song A."/>
            <person name="Song B.-B."/>
            <person name="Dinh H."/>
            <person name="Thornton R."/>
            <person name="Coyle M."/>
            <person name="Francisco L."/>
            <person name="Jackson L."/>
            <person name="Javaid M."/>
            <person name="Korchina V."/>
            <person name="Kovar C."/>
            <person name="Mata R."/>
            <person name="Mathew T."/>
            <person name="Ngo R."/>
            <person name="Nguyen L."/>
            <person name="Nguyen N."/>
            <person name="Okwuonu G."/>
            <person name="Ongeri F."/>
            <person name="Pham C."/>
            <person name="Simmons D."/>
            <person name="Wilczek-Boney K."/>
            <person name="Hale W."/>
            <person name="Jakkamsetti A."/>
            <person name="Pham P."/>
            <person name="Ruth R."/>
            <person name="San Lucas F."/>
            <person name="Warren J."/>
            <person name="Zhang J."/>
            <person name="Zhao Z."/>
            <person name="Zhou C."/>
            <person name="Zhu D."/>
            <person name="Lee S."/>
            <person name="Bess C."/>
            <person name="Blankenburg K."/>
            <person name="Forbes L."/>
            <person name="Fu Q."/>
            <person name="Gubbala S."/>
            <person name="Hirani K."/>
            <person name="Jayaseelan J.C."/>
            <person name="Lara F."/>
            <person name="Munidasa M."/>
            <person name="Palculict T."/>
            <person name="Patil S."/>
            <person name="Pu L.-L."/>
            <person name="Saada N."/>
            <person name="Tang L."/>
            <person name="Weissenberger G."/>
            <person name="Zhu Y."/>
            <person name="Hemphill L."/>
            <person name="Shang Y."/>
            <person name="Youmans B."/>
            <person name="Ayvaz T."/>
            <person name="Ross M."/>
            <person name="Santibanez J."/>
            <person name="Aqrawi P."/>
            <person name="Gross S."/>
            <person name="Joshi V."/>
            <person name="Fowler G."/>
            <person name="Nazareth L."/>
            <person name="Reid J."/>
            <person name="Worley K."/>
            <person name="Petrosino J."/>
            <person name="Highlander S."/>
            <person name="Gibbs R."/>
        </authorList>
    </citation>
    <scope>NUCLEOTIDE SEQUENCE [LARGE SCALE GENOMIC DNA]</scope>
    <source>
        <strain evidence="1">ATCC 19414</strain>
    </source>
</reference>
<gene>
    <name evidence="1" type="ORF">HMPREF0357_10890</name>
</gene>
<sequence>MKALYLERSPSTISREINRNKAKNGVYHPVTAQRFYFERKDNCGRKISIASVVREYIDDKINDN</sequence>
<dbReference type="AlphaFoldDB" id="E7FX08"/>
<evidence type="ECO:0000313" key="2">
    <source>
        <dbReference type="Proteomes" id="UP000003028"/>
    </source>
</evidence>
<comment type="caution">
    <text evidence="1">The sequence shown here is derived from an EMBL/GenBank/DDBJ whole genome shotgun (WGS) entry which is preliminary data.</text>
</comment>
<accession>E7FX08</accession>
<protein>
    <recommendedName>
        <fullName evidence="3">Transposase IS30-like HTH domain-containing protein</fullName>
    </recommendedName>
</protein>
<organism evidence="1 2">
    <name type="scientific">Erysipelothrix rhusiopathiae ATCC 19414</name>
    <dbReference type="NCBI Taxonomy" id="525280"/>
    <lineage>
        <taxon>Bacteria</taxon>
        <taxon>Bacillati</taxon>
        <taxon>Bacillota</taxon>
        <taxon>Erysipelotrichia</taxon>
        <taxon>Erysipelotrichales</taxon>
        <taxon>Erysipelotrichaceae</taxon>
        <taxon>Erysipelothrix</taxon>
    </lineage>
</organism>
<keyword evidence="2" id="KW-1185">Reference proteome</keyword>